<dbReference type="Proteomes" id="UP000267049">
    <property type="component" value="Unassembled WGS sequence"/>
</dbReference>
<dbReference type="InterPro" id="IPR027417">
    <property type="entry name" value="P-loop_NTPase"/>
</dbReference>
<keyword evidence="3" id="KW-1185">Reference proteome</keyword>
<dbReference type="SUPFAM" id="SSF52540">
    <property type="entry name" value="P-loop containing nucleoside triphosphate hydrolases"/>
    <property type="match status" value="3"/>
</dbReference>
<evidence type="ECO:0000256" key="1">
    <source>
        <dbReference type="SAM" id="Coils"/>
    </source>
</evidence>
<dbReference type="OrthoDB" id="174137at2"/>
<dbReference type="Gene3D" id="3.40.50.300">
    <property type="entry name" value="P-loop containing nucleotide triphosphate hydrolases"/>
    <property type="match status" value="2"/>
</dbReference>
<dbReference type="GO" id="GO:0000731">
    <property type="term" value="P:DNA synthesis involved in DNA repair"/>
    <property type="evidence" value="ECO:0007669"/>
    <property type="project" value="TreeGrafter"/>
</dbReference>
<dbReference type="PANTHER" id="PTHR32182">
    <property type="entry name" value="DNA REPLICATION AND REPAIR PROTEIN RECF"/>
    <property type="match status" value="1"/>
</dbReference>
<evidence type="ECO:0008006" key="4">
    <source>
        <dbReference type="Google" id="ProtNLM"/>
    </source>
</evidence>
<name>A0A3M8SW97_9GAMM</name>
<organism evidence="2 3">
    <name type="scientific">Montanilutibacter psychrotolerans</name>
    <dbReference type="NCBI Taxonomy" id="1327343"/>
    <lineage>
        <taxon>Bacteria</taxon>
        <taxon>Pseudomonadati</taxon>
        <taxon>Pseudomonadota</taxon>
        <taxon>Gammaproteobacteria</taxon>
        <taxon>Lysobacterales</taxon>
        <taxon>Lysobacteraceae</taxon>
        <taxon>Montanilutibacter</taxon>
    </lineage>
</organism>
<gene>
    <name evidence="2" type="ORF">EER27_04730</name>
</gene>
<dbReference type="AlphaFoldDB" id="A0A3M8SW97"/>
<dbReference type="RefSeq" id="WP_123086879.1">
    <property type="nucleotide sequence ID" value="NZ_RIBS01000002.1"/>
</dbReference>
<keyword evidence="1" id="KW-0175">Coiled coil</keyword>
<feature type="coiled-coil region" evidence="1">
    <location>
        <begin position="640"/>
        <end position="667"/>
    </location>
</feature>
<dbReference type="GO" id="GO:0006302">
    <property type="term" value="P:double-strand break repair"/>
    <property type="evidence" value="ECO:0007669"/>
    <property type="project" value="TreeGrafter"/>
</dbReference>
<sequence length="948" mass="107638">MFDFRSLELVHWDYWQRFTLPMDANIITVVGPNGSGKTTLLDALRTLLTIDCAGNRDYKNYLRHNGRPYAWLRAVVGNPQGPTGSRPFFPLMDPLVTLAVRIQKKGGEWNRQYAVVAGDASIEQLEQRNDWLGLRDYRVRLEGAGLSQAIRRVLSLEQGATDKLCQLPPKALLDLVFDVFGDKAVLDDYQRARSDQHEAERELGLLGQQLAQLGLSLEQAEARARSYQEWQALKDERVQLESQTLPRIELAEQRSALLGGQAALVGLRRRHADAVEQLDQQHQAIARLDDDAAEAVASAQRAEQAHRAATEAFTAARVRFERNEVIVQQHAHLLQQVAADADADLGALARQLETDRERFAVVGQREYQVKHELAQLENERSAWQSGRRHTPEFETTFRRALEQAGIGHRMLSETVEVTDPQWQGAVEAVLAGSRHVVLLDDPSDQRRAYQLGEQHRYRHFVVADREKHVRPSRGSLLEVIAFDAPPPDWLVRQLDRIRRVDDVDEGSKLPRDQDWITPQGYFRERRGGRHMGVEDFYFGKAARELQLRRGEQRRQTLDDERRALRDERGALQQRIADAESRLKGIDSADQLAARAEEFALAAAQRRELENEGVQALAAHQSSDTALKVAREVMGGYDKQRVRIEAAIEQARRQVLDHERLLQQQRGERAQRIADYRRRRAGMPSQWRHPQALAELRERFESPQAVRREIDRLERRLADGHWQTDDTCLPLRDKLASDHDTLKHDLDARHRHLERGKQIIEDARGAYLNVLRATVRQYSRNLRFLAELAGIGVEVDQPEIANDDLALAQLGLSVRFEFDKKGWIGLDDGEASGGQQVMKSLLLLVALMRDEHRPGGFVFIDEPFAHLDIFNIDKVGAFLKQTRAQYVLTTPNTHNVNVFQPSELTLCTSKRRPGSPWAQPVAVLRRALGDIDAPPVVAKGGAKPVVTEA</sequence>
<protein>
    <recommendedName>
        <fullName evidence="4">Chromosome segregation protein SMC</fullName>
    </recommendedName>
</protein>
<dbReference type="PANTHER" id="PTHR32182:SF0">
    <property type="entry name" value="DNA REPLICATION AND REPAIR PROTEIN RECF"/>
    <property type="match status" value="1"/>
</dbReference>
<feature type="coiled-coil region" evidence="1">
    <location>
        <begin position="547"/>
        <end position="581"/>
    </location>
</feature>
<dbReference type="Pfam" id="PF13555">
    <property type="entry name" value="AAA_29"/>
    <property type="match status" value="1"/>
</dbReference>
<comment type="caution">
    <text evidence="2">The sequence shown here is derived from an EMBL/GenBank/DDBJ whole genome shotgun (WGS) entry which is preliminary data.</text>
</comment>
<proteinExistence type="predicted"/>
<accession>A0A3M8SW97</accession>
<evidence type="ECO:0000313" key="2">
    <source>
        <dbReference type="EMBL" id="RNF85093.1"/>
    </source>
</evidence>
<evidence type="ECO:0000313" key="3">
    <source>
        <dbReference type="Proteomes" id="UP000267049"/>
    </source>
</evidence>
<reference evidence="2 3" key="1">
    <citation type="submission" date="2018-11" db="EMBL/GenBank/DDBJ databases">
        <title>Lysobacter cryohumiis sp. nov., isolated from soil in the Tianshan Mountains, Xinjiang, China.</title>
        <authorList>
            <person name="Luo Y."/>
            <person name="Sheng H."/>
        </authorList>
    </citation>
    <scope>NUCLEOTIDE SEQUENCE [LARGE SCALE GENOMIC DNA]</scope>
    <source>
        <strain evidence="2 3">ZS60</strain>
    </source>
</reference>
<dbReference type="EMBL" id="RIBS01000002">
    <property type="protein sequence ID" value="RNF85093.1"/>
    <property type="molecule type" value="Genomic_DNA"/>
</dbReference>